<evidence type="ECO:0000313" key="2">
    <source>
        <dbReference type="EMBL" id="QIN77772.1"/>
    </source>
</evidence>
<feature type="transmembrane region" description="Helical" evidence="1">
    <location>
        <begin position="109"/>
        <end position="128"/>
    </location>
</feature>
<feature type="transmembrane region" description="Helical" evidence="1">
    <location>
        <begin position="83"/>
        <end position="103"/>
    </location>
</feature>
<dbReference type="AlphaFoldDB" id="A0A6G8PUG5"/>
<name>A0A6G8PUG5_9ACTN</name>
<protein>
    <submittedName>
        <fullName evidence="2">Uncharacterized protein</fullName>
    </submittedName>
</protein>
<proteinExistence type="predicted"/>
<evidence type="ECO:0000256" key="1">
    <source>
        <dbReference type="SAM" id="Phobius"/>
    </source>
</evidence>
<gene>
    <name evidence="2" type="ORF">GBA65_03735</name>
</gene>
<keyword evidence="3" id="KW-1185">Reference proteome</keyword>
<dbReference type="KEGG" id="rmar:GBA65_03735"/>
<reference evidence="2 3" key="1">
    <citation type="submission" date="2019-10" db="EMBL/GenBank/DDBJ databases">
        <title>Rubrobacter sp nov SCSIO 52915 isolated from a deep-sea sediment in the South China Sea.</title>
        <authorList>
            <person name="Chen R.W."/>
        </authorList>
    </citation>
    <scope>NUCLEOTIDE SEQUENCE [LARGE SCALE GENOMIC DNA]</scope>
    <source>
        <strain evidence="2 3">SCSIO 52915</strain>
    </source>
</reference>
<keyword evidence="1" id="KW-0812">Transmembrane</keyword>
<organism evidence="2 3">
    <name type="scientific">Rubrobacter marinus</name>
    <dbReference type="NCBI Taxonomy" id="2653852"/>
    <lineage>
        <taxon>Bacteria</taxon>
        <taxon>Bacillati</taxon>
        <taxon>Actinomycetota</taxon>
        <taxon>Rubrobacteria</taxon>
        <taxon>Rubrobacterales</taxon>
        <taxon>Rubrobacteraceae</taxon>
        <taxon>Rubrobacter</taxon>
    </lineage>
</organism>
<keyword evidence="1" id="KW-1133">Transmembrane helix</keyword>
<dbReference type="EMBL" id="CP045121">
    <property type="protein sequence ID" value="QIN77772.1"/>
    <property type="molecule type" value="Genomic_DNA"/>
</dbReference>
<evidence type="ECO:0000313" key="3">
    <source>
        <dbReference type="Proteomes" id="UP000502706"/>
    </source>
</evidence>
<dbReference type="RefSeq" id="WP_166395453.1">
    <property type="nucleotide sequence ID" value="NZ_CP045121.1"/>
</dbReference>
<keyword evidence="1" id="KW-0472">Membrane</keyword>
<accession>A0A6G8PUG5</accession>
<sequence>MERGRDASEQGAEGRSDEYTVVGIVDDGTPLNRVVKEIRELGVGKDDLTVIVKRPHTDEPEPFPEGTRYIVVPDDRRGLEVPVGFAIAFILLGIFFAAVVPSIGVPTFLVFISLAAVLIAGSFTRVGAQPILTDMGAPREDSGAWNDQFEIGKVLIFAVTRERRLIRPLRQAIQASGGAYFIVDRRLEPRAVAQASIHRAGQGERQSIARPTEA</sequence>
<dbReference type="Proteomes" id="UP000502706">
    <property type="component" value="Chromosome"/>
</dbReference>